<keyword evidence="3" id="KW-1185">Reference proteome</keyword>
<dbReference type="InterPro" id="IPR050490">
    <property type="entry name" value="Bact_solute-bd_prot1"/>
</dbReference>
<dbReference type="Pfam" id="PF13416">
    <property type="entry name" value="SBP_bac_8"/>
    <property type="match status" value="1"/>
</dbReference>
<dbReference type="RefSeq" id="WP_113036321.1">
    <property type="nucleotide sequence ID" value="NZ_QMFB01000045.1"/>
</dbReference>
<name>A0A329LQ30_9BACL</name>
<dbReference type="EMBL" id="QMFB01000045">
    <property type="protein sequence ID" value="RAV10105.1"/>
    <property type="molecule type" value="Genomic_DNA"/>
</dbReference>
<dbReference type="AlphaFoldDB" id="A0A329LQ30"/>
<evidence type="ECO:0000313" key="2">
    <source>
        <dbReference type="EMBL" id="RAV10105.1"/>
    </source>
</evidence>
<dbReference type="Proteomes" id="UP000250369">
    <property type="component" value="Unassembled WGS sequence"/>
</dbReference>
<evidence type="ECO:0008006" key="4">
    <source>
        <dbReference type="Google" id="ProtNLM"/>
    </source>
</evidence>
<feature type="region of interest" description="Disordered" evidence="1">
    <location>
        <begin position="27"/>
        <end position="52"/>
    </location>
</feature>
<protein>
    <recommendedName>
        <fullName evidence="4">ABC transporter substrate-binding protein</fullName>
    </recommendedName>
</protein>
<accession>A0A329LQ30</accession>
<dbReference type="Gene3D" id="3.40.190.10">
    <property type="entry name" value="Periplasmic binding protein-like II"/>
    <property type="match status" value="2"/>
</dbReference>
<dbReference type="OrthoDB" id="2537020at2"/>
<comment type="caution">
    <text evidence="2">The sequence shown here is derived from an EMBL/GenBank/DDBJ whole genome shotgun (WGS) entry which is preliminary data.</text>
</comment>
<dbReference type="InterPro" id="IPR006059">
    <property type="entry name" value="SBP"/>
</dbReference>
<proteinExistence type="predicted"/>
<dbReference type="PROSITE" id="PS51257">
    <property type="entry name" value="PROKAR_LIPOPROTEIN"/>
    <property type="match status" value="1"/>
</dbReference>
<reference evidence="2 3" key="1">
    <citation type="journal article" date="2009" name="Int. J. Syst. Evol. Microbiol.">
        <title>Paenibacillus contaminans sp. nov., isolated from a contaminated laboratory plate.</title>
        <authorList>
            <person name="Chou J.H."/>
            <person name="Lee J.H."/>
            <person name="Lin M.C."/>
            <person name="Chang P.S."/>
            <person name="Arun A.B."/>
            <person name="Young C.C."/>
            <person name="Chen W.M."/>
        </authorList>
    </citation>
    <scope>NUCLEOTIDE SEQUENCE [LARGE SCALE GENOMIC DNA]</scope>
    <source>
        <strain evidence="2 3">CKOBP-6</strain>
    </source>
</reference>
<evidence type="ECO:0000313" key="3">
    <source>
        <dbReference type="Proteomes" id="UP000250369"/>
    </source>
</evidence>
<gene>
    <name evidence="2" type="ORF">DQG23_38305</name>
</gene>
<dbReference type="SUPFAM" id="SSF53850">
    <property type="entry name" value="Periplasmic binding protein-like II"/>
    <property type="match status" value="1"/>
</dbReference>
<dbReference type="PANTHER" id="PTHR43649">
    <property type="entry name" value="ARABINOSE-BINDING PROTEIN-RELATED"/>
    <property type="match status" value="1"/>
</dbReference>
<feature type="compositionally biased region" description="Low complexity" evidence="1">
    <location>
        <begin position="32"/>
        <end position="49"/>
    </location>
</feature>
<organism evidence="2 3">
    <name type="scientific">Paenibacillus contaminans</name>
    <dbReference type="NCBI Taxonomy" id="450362"/>
    <lineage>
        <taxon>Bacteria</taxon>
        <taxon>Bacillati</taxon>
        <taxon>Bacillota</taxon>
        <taxon>Bacilli</taxon>
        <taxon>Bacillales</taxon>
        <taxon>Paenibacillaceae</taxon>
        <taxon>Paenibacillus</taxon>
    </lineage>
</organism>
<sequence length="559" mass="62194">MNKSLRQLSTLLVGVLAVGTIITACSSKTDKGSSPAPGSASPAASSEPSKVPDKKVPLSLFMYGEKVDGLNYNDNPIVNKVKELANVDLKVEAVSSADYAAKFGLLMASGNLPDLVNSNVTAYAQAVEAAQAGAFIDLKAYYDKSPIIQKYVTPEMMEMAKDPATGKYWRIPMAWDKAPKGSGIAVRYDLVEKYNNGVWPESVEQWVDLLRVIKKANPTKSVFANRNIGIMLFYAGGTPIFDMYGANPYGYRIVQGKLIPNVLLPEYRAAVKVMRQMYDEGILDKDFATTTSEQYLQKMDNDPILLNTFETSGITWNANYGATKLKDGRKFLFMHEMKKPPAELADMKYTYGFGGSKITSDGISIASSSKDPDRAWKVIEAFTSDELVNDIFWGEEGKTYSVKNGKKVPNIEALAKEWTRYSHYFAFVPGYLGAPDLDRAKTEISLGEQYAKELYASIDKHVEKVTANGEGSLDGWDTLGGMPGYVPTEAESLKKPESRQSIDKFTVKAIMGELSMEQLDQEVAKWEKEYRSVLYDNMQKFVDENKEKLRKLGYKQVDW</sequence>
<dbReference type="PANTHER" id="PTHR43649:SF17">
    <property type="entry name" value="ABC TRANSPORTER SOLUTE BINDING PROTEIN-SUGAR TRANSPORT"/>
    <property type="match status" value="1"/>
</dbReference>
<evidence type="ECO:0000256" key="1">
    <source>
        <dbReference type="SAM" id="MobiDB-lite"/>
    </source>
</evidence>